<sequence length="132" mass="15192">MSIRKPIILVIEDDLELRELYEQRLRLEKFDVRLAPDGQTGLELAQTEKPDVVLLDLRLPKLNGFEFLKKLKADPATKNISVVVLSALWQDEDKRRAIQLGADIYLVKSETIPKDVVETLSKIINEKQKKQI</sequence>
<evidence type="ECO:0000313" key="5">
    <source>
        <dbReference type="Proteomes" id="UP000033934"/>
    </source>
</evidence>
<dbReference type="Gene3D" id="3.40.50.2300">
    <property type="match status" value="1"/>
</dbReference>
<dbReference type="PANTHER" id="PTHR44591:SF23">
    <property type="entry name" value="CHEY SUBFAMILY"/>
    <property type="match status" value="1"/>
</dbReference>
<dbReference type="Proteomes" id="UP000033934">
    <property type="component" value="Unassembled WGS sequence"/>
</dbReference>
<evidence type="ECO:0000256" key="2">
    <source>
        <dbReference type="PROSITE-ProRule" id="PRU00169"/>
    </source>
</evidence>
<dbReference type="PANTHER" id="PTHR44591">
    <property type="entry name" value="STRESS RESPONSE REGULATOR PROTEIN 1"/>
    <property type="match status" value="1"/>
</dbReference>
<name>A0A0G0LNA9_9BACT</name>
<dbReference type="SMART" id="SM00448">
    <property type="entry name" value="REC"/>
    <property type="match status" value="1"/>
</dbReference>
<dbReference type="InterPro" id="IPR050595">
    <property type="entry name" value="Bact_response_regulator"/>
</dbReference>
<feature type="modified residue" description="4-aspartylphosphate" evidence="2">
    <location>
        <position position="56"/>
    </location>
</feature>
<dbReference type="InterPro" id="IPR001789">
    <property type="entry name" value="Sig_transdc_resp-reg_receiver"/>
</dbReference>
<gene>
    <name evidence="4" type="ORF">UT11_C0025G0009</name>
</gene>
<feature type="domain" description="Response regulatory" evidence="3">
    <location>
        <begin position="7"/>
        <end position="123"/>
    </location>
</feature>
<proteinExistence type="predicted"/>
<dbReference type="EMBL" id="LBVO01000025">
    <property type="protein sequence ID" value="KKQ89455.1"/>
    <property type="molecule type" value="Genomic_DNA"/>
</dbReference>
<dbReference type="InterPro" id="IPR011006">
    <property type="entry name" value="CheY-like_superfamily"/>
</dbReference>
<keyword evidence="1 2" id="KW-0597">Phosphoprotein</keyword>
<dbReference type="PROSITE" id="PS50110">
    <property type="entry name" value="RESPONSE_REGULATORY"/>
    <property type="match status" value="1"/>
</dbReference>
<dbReference type="SUPFAM" id="SSF52172">
    <property type="entry name" value="CheY-like"/>
    <property type="match status" value="1"/>
</dbReference>
<accession>A0A0G0LNA9</accession>
<evidence type="ECO:0000256" key="1">
    <source>
        <dbReference type="ARBA" id="ARBA00022553"/>
    </source>
</evidence>
<protein>
    <submittedName>
        <fullName evidence="4">Response regulator receiver modulated diguanylate cyclase</fullName>
    </submittedName>
</protein>
<reference evidence="4 5" key="1">
    <citation type="journal article" date="2015" name="Nature">
        <title>rRNA introns, odd ribosomes, and small enigmatic genomes across a large radiation of phyla.</title>
        <authorList>
            <person name="Brown C.T."/>
            <person name="Hug L.A."/>
            <person name="Thomas B.C."/>
            <person name="Sharon I."/>
            <person name="Castelle C.J."/>
            <person name="Singh A."/>
            <person name="Wilkins M.J."/>
            <person name="Williams K.H."/>
            <person name="Banfield J.F."/>
        </authorList>
    </citation>
    <scope>NUCLEOTIDE SEQUENCE [LARGE SCALE GENOMIC DNA]</scope>
</reference>
<evidence type="ECO:0000259" key="3">
    <source>
        <dbReference type="PROSITE" id="PS50110"/>
    </source>
</evidence>
<comment type="caution">
    <text evidence="4">The sequence shown here is derived from an EMBL/GenBank/DDBJ whole genome shotgun (WGS) entry which is preliminary data.</text>
</comment>
<dbReference type="GO" id="GO:0000160">
    <property type="term" value="P:phosphorelay signal transduction system"/>
    <property type="evidence" value="ECO:0007669"/>
    <property type="project" value="InterPro"/>
</dbReference>
<organism evidence="4 5">
    <name type="scientific">Berkelbacteria bacterium GW2011_GWA2_38_9</name>
    <dbReference type="NCBI Taxonomy" id="1618334"/>
    <lineage>
        <taxon>Bacteria</taxon>
        <taxon>Candidatus Berkelbacteria</taxon>
    </lineage>
</organism>
<dbReference type="AlphaFoldDB" id="A0A0G0LNA9"/>
<evidence type="ECO:0000313" key="4">
    <source>
        <dbReference type="EMBL" id="KKQ89455.1"/>
    </source>
</evidence>
<dbReference type="Pfam" id="PF00072">
    <property type="entry name" value="Response_reg"/>
    <property type="match status" value="1"/>
</dbReference>